<dbReference type="GO" id="GO:0004519">
    <property type="term" value="F:endonuclease activity"/>
    <property type="evidence" value="ECO:0007669"/>
    <property type="project" value="UniProtKB-KW"/>
</dbReference>
<keyword evidence="1" id="KW-0540">Nuclease</keyword>
<sequence length="194" mass="22479">MYDKNICIVDGCDRLRDKKQNRKICQMHRGRMSKYKSYDLPTAPKLPDGILKTCKNHGELNALQVYKRTPNKNWLSCRLCCKERNDRFNVNNPSGVRNAYKKNYYLTKDGTKISKEYYLLLIEKQNGLCAICKQEERISISPKNDKAKRLAIDHCHKTGKIRGLLCHKCNVSIGALNESIETLQSAINYLQQHQ</sequence>
<evidence type="ECO:0000313" key="3">
    <source>
        <dbReference type="EMBL" id="CAB5225475.1"/>
    </source>
</evidence>
<organism evidence="1">
    <name type="scientific">uncultured Caudovirales phage</name>
    <dbReference type="NCBI Taxonomy" id="2100421"/>
    <lineage>
        <taxon>Viruses</taxon>
        <taxon>Duplodnaviria</taxon>
        <taxon>Heunggongvirae</taxon>
        <taxon>Uroviricota</taxon>
        <taxon>Caudoviricetes</taxon>
        <taxon>Peduoviridae</taxon>
        <taxon>Maltschvirus</taxon>
        <taxon>Maltschvirus maltsch</taxon>
    </lineage>
</organism>
<proteinExistence type="predicted"/>
<dbReference type="EMBL" id="LR796557">
    <property type="protein sequence ID" value="CAB4151208.1"/>
    <property type="molecule type" value="Genomic_DNA"/>
</dbReference>
<keyword evidence="1" id="KW-0378">Hydrolase</keyword>
<evidence type="ECO:0000313" key="2">
    <source>
        <dbReference type="EMBL" id="CAB4157334.1"/>
    </source>
</evidence>
<dbReference type="InterPro" id="IPR044925">
    <property type="entry name" value="His-Me_finger_sf"/>
</dbReference>
<dbReference type="Pfam" id="PF02945">
    <property type="entry name" value="Endonuclease_7"/>
    <property type="match status" value="1"/>
</dbReference>
<dbReference type="SUPFAM" id="SSF54060">
    <property type="entry name" value="His-Me finger endonucleases"/>
    <property type="match status" value="1"/>
</dbReference>
<gene>
    <name evidence="1" type="ORF">UFOVP590_6</name>
    <name evidence="2" type="ORF">UFOVP685_17</name>
    <name evidence="3" type="ORF">UFOVP750_35</name>
</gene>
<dbReference type="EMBL" id="LR796656">
    <property type="protein sequence ID" value="CAB4157334.1"/>
    <property type="molecule type" value="Genomic_DNA"/>
</dbReference>
<keyword evidence="1" id="KW-0255">Endonuclease</keyword>
<protein>
    <submittedName>
        <fullName evidence="1">Recombination endonuclease VII</fullName>
    </submittedName>
</protein>
<dbReference type="InterPro" id="IPR038563">
    <property type="entry name" value="Endonuclease_7_sf"/>
</dbReference>
<dbReference type="Gene3D" id="3.40.1800.10">
    <property type="entry name" value="His-Me finger endonucleases"/>
    <property type="match status" value="1"/>
</dbReference>
<reference evidence="1" key="1">
    <citation type="submission" date="2020-04" db="EMBL/GenBank/DDBJ databases">
        <authorList>
            <person name="Chiriac C."/>
            <person name="Salcher M."/>
            <person name="Ghai R."/>
            <person name="Kavagutti S V."/>
        </authorList>
    </citation>
    <scope>NUCLEOTIDE SEQUENCE</scope>
</reference>
<evidence type="ECO:0000313" key="1">
    <source>
        <dbReference type="EMBL" id="CAB4151208.1"/>
    </source>
</evidence>
<accession>A0A6J5MX61</accession>
<dbReference type="InterPro" id="IPR004211">
    <property type="entry name" value="Endonuclease_7"/>
</dbReference>
<name>A0A6J5MX61_9CAUD</name>
<dbReference type="EMBL" id="LR798345">
    <property type="protein sequence ID" value="CAB5225475.1"/>
    <property type="molecule type" value="Genomic_DNA"/>
</dbReference>